<accession>G6EG30</accession>
<keyword evidence="2" id="KW-1185">Reference proteome</keyword>
<gene>
    <name evidence="1" type="ORF">NSU_3301</name>
</gene>
<dbReference type="EMBL" id="AGFM01000054">
    <property type="protein sequence ID" value="EHJ59719.1"/>
    <property type="molecule type" value="Genomic_DNA"/>
</dbReference>
<evidence type="ECO:0000313" key="1">
    <source>
        <dbReference type="EMBL" id="EHJ59719.1"/>
    </source>
</evidence>
<dbReference type="AlphaFoldDB" id="G6EG30"/>
<comment type="caution">
    <text evidence="1">The sequence shown here is derived from an EMBL/GenBank/DDBJ whole genome shotgun (WGS) entry which is preliminary data.</text>
</comment>
<sequence>MQASGQASVKGAAFVRNAGVRNEVLFYIISSVLLAEWPFRMNGGI</sequence>
<reference evidence="1 2" key="1">
    <citation type="journal article" date="2012" name="J. Bacteriol.">
        <title>Genome sequence of benzo(a)pyrene-degrading bacterium Novosphingobium pentaromativorans US6-1.</title>
        <authorList>
            <person name="Luo Y.R."/>
            <person name="Kang S.G."/>
            <person name="Kim S.J."/>
            <person name="Kim M.R."/>
            <person name="Li N."/>
            <person name="Lee J.H."/>
            <person name="Kwon K.K."/>
        </authorList>
    </citation>
    <scope>NUCLEOTIDE SEQUENCE [LARGE SCALE GENOMIC DNA]</scope>
    <source>
        <strain evidence="1 2">US6-1</strain>
    </source>
</reference>
<evidence type="ECO:0000313" key="2">
    <source>
        <dbReference type="Proteomes" id="UP000004030"/>
    </source>
</evidence>
<name>G6EG30_9SPHN</name>
<proteinExistence type="predicted"/>
<protein>
    <submittedName>
        <fullName evidence="1">Uncharacterized protein</fullName>
    </submittedName>
</protein>
<organism evidence="1 2">
    <name type="scientific">Novosphingobium pentaromativorans US6-1</name>
    <dbReference type="NCBI Taxonomy" id="1088721"/>
    <lineage>
        <taxon>Bacteria</taxon>
        <taxon>Pseudomonadati</taxon>
        <taxon>Pseudomonadota</taxon>
        <taxon>Alphaproteobacteria</taxon>
        <taxon>Sphingomonadales</taxon>
        <taxon>Sphingomonadaceae</taxon>
        <taxon>Novosphingobium</taxon>
    </lineage>
</organism>
<dbReference type="PATRIC" id="fig|1088721.3.peg.3257"/>
<dbReference type="Proteomes" id="UP000004030">
    <property type="component" value="Unassembled WGS sequence"/>
</dbReference>